<dbReference type="RefSeq" id="WP_025357020.1">
    <property type="nucleotide sequence ID" value="NZ_BAAABQ010000072.1"/>
</dbReference>
<proteinExistence type="inferred from homology"/>
<evidence type="ECO:0000256" key="6">
    <source>
        <dbReference type="ARBA" id="ARBA00023136"/>
    </source>
</evidence>
<dbReference type="PANTHER" id="PTHR30151:SF0">
    <property type="entry name" value="ABC TRANSPORTER PERMEASE PROTEIN MJ0413-RELATED"/>
    <property type="match status" value="1"/>
</dbReference>
<evidence type="ECO:0000256" key="2">
    <source>
        <dbReference type="ARBA" id="ARBA00022448"/>
    </source>
</evidence>
<keyword evidence="4 7" id="KW-0812">Transmembrane</keyword>
<accession>A0ABR6BMP6</accession>
<sequence length="261" mass="28415">MTAISLPQNRVRTVQRWLVFLGALLLWQVLAARAANPYFPPPVQIAGAAGRLWLSPLLGTNVLPSVARLLGAWAVASVLGVVIGLGLGRSRVVADYFEFLFSFLRTLPPPLLVPVFIVAFGIDSRMEIAVILFGVIWPVLLNTMDGARSVDQVKVDTARAFRISRGRWVLGVVLPAASPKIFAGLRVSLSISLILMVISELGGSTSGIGYQLGTAQGQVDLPGMWAWIVLISLLGYVFNRVLLQVEHRLLAWHRGAMGWEQ</sequence>
<evidence type="ECO:0000256" key="5">
    <source>
        <dbReference type="ARBA" id="ARBA00022989"/>
    </source>
</evidence>
<dbReference type="Pfam" id="PF00528">
    <property type="entry name" value="BPD_transp_1"/>
    <property type="match status" value="1"/>
</dbReference>
<feature type="transmembrane region" description="Helical" evidence="7">
    <location>
        <begin position="66"/>
        <end position="87"/>
    </location>
</feature>
<name>A0ABR6BMP6_9PSEU</name>
<comment type="similarity">
    <text evidence="7">Belongs to the binding-protein-dependent transport system permease family.</text>
</comment>
<dbReference type="SUPFAM" id="SSF161098">
    <property type="entry name" value="MetI-like"/>
    <property type="match status" value="1"/>
</dbReference>
<feature type="domain" description="ABC transmembrane type-1" evidence="8">
    <location>
        <begin position="62"/>
        <end position="242"/>
    </location>
</feature>
<keyword evidence="6 7" id="KW-0472">Membrane</keyword>
<organism evidence="9 10">
    <name type="scientific">Kutzneria viridogrisea</name>
    <dbReference type="NCBI Taxonomy" id="47990"/>
    <lineage>
        <taxon>Bacteria</taxon>
        <taxon>Bacillati</taxon>
        <taxon>Actinomycetota</taxon>
        <taxon>Actinomycetes</taxon>
        <taxon>Pseudonocardiales</taxon>
        <taxon>Pseudonocardiaceae</taxon>
        <taxon>Kutzneria</taxon>
    </lineage>
</organism>
<keyword evidence="2 7" id="KW-0813">Transport</keyword>
<dbReference type="InterPro" id="IPR035906">
    <property type="entry name" value="MetI-like_sf"/>
</dbReference>
<evidence type="ECO:0000256" key="1">
    <source>
        <dbReference type="ARBA" id="ARBA00004651"/>
    </source>
</evidence>
<keyword evidence="10" id="KW-1185">Reference proteome</keyword>
<dbReference type="Gene3D" id="1.10.3720.10">
    <property type="entry name" value="MetI-like"/>
    <property type="match status" value="1"/>
</dbReference>
<evidence type="ECO:0000259" key="8">
    <source>
        <dbReference type="PROSITE" id="PS50928"/>
    </source>
</evidence>
<feature type="transmembrane region" description="Helical" evidence="7">
    <location>
        <begin position="99"/>
        <end position="122"/>
    </location>
</feature>
<comment type="caution">
    <text evidence="9">The sequence shown here is derived from an EMBL/GenBank/DDBJ whole genome shotgun (WGS) entry which is preliminary data.</text>
</comment>
<dbReference type="EMBL" id="JACJID010000004">
    <property type="protein sequence ID" value="MBA8927877.1"/>
    <property type="molecule type" value="Genomic_DNA"/>
</dbReference>
<evidence type="ECO:0000313" key="10">
    <source>
        <dbReference type="Proteomes" id="UP000517916"/>
    </source>
</evidence>
<gene>
    <name evidence="9" type="ORF">BC739_005094</name>
</gene>
<feature type="transmembrane region" description="Helical" evidence="7">
    <location>
        <begin position="168"/>
        <end position="198"/>
    </location>
</feature>
<dbReference type="CDD" id="cd06261">
    <property type="entry name" value="TM_PBP2"/>
    <property type="match status" value="1"/>
</dbReference>
<comment type="subcellular location">
    <subcellularLocation>
        <location evidence="1 7">Cell membrane</location>
        <topology evidence="1 7">Multi-pass membrane protein</topology>
    </subcellularLocation>
</comment>
<protein>
    <submittedName>
        <fullName evidence="9">ABC-type nitrate/sulfonate/bicarbonate transport system permease component</fullName>
    </submittedName>
</protein>
<dbReference type="PROSITE" id="PS50928">
    <property type="entry name" value="ABC_TM1"/>
    <property type="match status" value="1"/>
</dbReference>
<keyword evidence="5 7" id="KW-1133">Transmembrane helix</keyword>
<evidence type="ECO:0000256" key="4">
    <source>
        <dbReference type="ARBA" id="ARBA00022692"/>
    </source>
</evidence>
<evidence type="ECO:0000256" key="3">
    <source>
        <dbReference type="ARBA" id="ARBA00022475"/>
    </source>
</evidence>
<dbReference type="Proteomes" id="UP000517916">
    <property type="component" value="Unassembled WGS sequence"/>
</dbReference>
<dbReference type="PANTHER" id="PTHR30151">
    <property type="entry name" value="ALKANE SULFONATE ABC TRANSPORTER-RELATED, MEMBRANE SUBUNIT"/>
    <property type="match status" value="1"/>
</dbReference>
<evidence type="ECO:0000313" key="9">
    <source>
        <dbReference type="EMBL" id="MBA8927877.1"/>
    </source>
</evidence>
<reference evidence="9 10" key="1">
    <citation type="submission" date="2020-08" db="EMBL/GenBank/DDBJ databases">
        <title>Genomic Encyclopedia of Archaeal and Bacterial Type Strains, Phase II (KMG-II): from individual species to whole genera.</title>
        <authorList>
            <person name="Goeker M."/>
        </authorList>
    </citation>
    <scope>NUCLEOTIDE SEQUENCE [LARGE SCALE GENOMIC DNA]</scope>
    <source>
        <strain evidence="9 10">DSM 43850</strain>
    </source>
</reference>
<feature type="transmembrane region" description="Helical" evidence="7">
    <location>
        <begin position="224"/>
        <end position="243"/>
    </location>
</feature>
<dbReference type="InterPro" id="IPR000515">
    <property type="entry name" value="MetI-like"/>
</dbReference>
<evidence type="ECO:0000256" key="7">
    <source>
        <dbReference type="RuleBase" id="RU363032"/>
    </source>
</evidence>
<keyword evidence="3" id="KW-1003">Cell membrane</keyword>
<feature type="transmembrane region" description="Helical" evidence="7">
    <location>
        <begin position="128"/>
        <end position="147"/>
    </location>
</feature>